<organism evidence="2 3">
    <name type="scientific">Halomicrobium mukohataei</name>
    <dbReference type="NCBI Taxonomy" id="57705"/>
    <lineage>
        <taxon>Archaea</taxon>
        <taxon>Methanobacteriati</taxon>
        <taxon>Methanobacteriota</taxon>
        <taxon>Stenosarchaea group</taxon>
        <taxon>Halobacteria</taxon>
        <taxon>Halobacteriales</taxon>
        <taxon>Haloarculaceae</taxon>
        <taxon>Halomicrobium</taxon>
    </lineage>
</organism>
<dbReference type="Gene3D" id="3.40.50.620">
    <property type="entry name" value="HUPs"/>
    <property type="match status" value="1"/>
</dbReference>
<dbReference type="RefSeq" id="WP_170093223.1">
    <property type="nucleotide sequence ID" value="NZ_WOYG01000001.1"/>
</dbReference>
<name>A0A847U9Z3_9EURY</name>
<gene>
    <name evidence="2" type="ORF">GOC74_05305</name>
</gene>
<evidence type="ECO:0000313" key="3">
    <source>
        <dbReference type="Proteomes" id="UP000608662"/>
    </source>
</evidence>
<dbReference type="Proteomes" id="UP000608662">
    <property type="component" value="Unassembled WGS sequence"/>
</dbReference>
<accession>A0A847U9Z3</accession>
<dbReference type="SUPFAM" id="SSF52402">
    <property type="entry name" value="Adenine nucleotide alpha hydrolases-like"/>
    <property type="match status" value="1"/>
</dbReference>
<protein>
    <submittedName>
        <fullName evidence="2">Phosphoadenosine phosphosulfate reductase family protein</fullName>
    </submittedName>
</protein>
<dbReference type="EMBL" id="WOYG01000001">
    <property type="protein sequence ID" value="NLV09346.1"/>
    <property type="molecule type" value="Genomic_DNA"/>
</dbReference>
<proteinExistence type="predicted"/>
<dbReference type="AlphaFoldDB" id="A0A847U9Z3"/>
<dbReference type="InterPro" id="IPR014729">
    <property type="entry name" value="Rossmann-like_a/b/a_fold"/>
</dbReference>
<dbReference type="OrthoDB" id="350486at2157"/>
<comment type="caution">
    <text evidence="2">The sequence shown here is derived from an EMBL/GenBank/DDBJ whole genome shotgun (WGS) entry which is preliminary data.</text>
</comment>
<dbReference type="Pfam" id="PF01507">
    <property type="entry name" value="PAPS_reduct"/>
    <property type="match status" value="1"/>
</dbReference>
<sequence length="275" mass="31253">MSETEHERGNHVALISGGMDSAVAAHVAIEDGPADLLVYLDTGTGLDANREYIEEYADTLGVQLWTLRTPESFEERVMEKGFPGPSRHSIMYRTLKERQIGRLATMSSGRGRSSDLHVWTGVRSSESERRMEHVEAESDGLRWVWHAPIHDWSKEDCREYVDEYDLPRNPLWDTLGRSGDCFCGCFGSPEEKLDLRAAGQEQHAEWIESLEESVDLDEKQERETWAWGAFDDDERVRERVENDDAQMLLCSSCGPDYSDLRADEGECSVDTATDR</sequence>
<evidence type="ECO:0000313" key="2">
    <source>
        <dbReference type="EMBL" id="NLV09346.1"/>
    </source>
</evidence>
<evidence type="ECO:0000259" key="1">
    <source>
        <dbReference type="Pfam" id="PF01507"/>
    </source>
</evidence>
<dbReference type="GO" id="GO:0003824">
    <property type="term" value="F:catalytic activity"/>
    <property type="evidence" value="ECO:0007669"/>
    <property type="project" value="InterPro"/>
</dbReference>
<dbReference type="InterPro" id="IPR002500">
    <property type="entry name" value="PAPS_reduct_dom"/>
</dbReference>
<feature type="domain" description="Phosphoadenosine phosphosulphate reductase" evidence="1">
    <location>
        <begin position="11"/>
        <end position="174"/>
    </location>
</feature>
<reference evidence="2" key="1">
    <citation type="submission" date="2019-12" db="EMBL/GenBank/DDBJ databases">
        <title>Whole-genome sequence of Halomicrobium mukohataei pws1.</title>
        <authorList>
            <person name="Verma D.K."/>
            <person name="Gopal K."/>
            <person name="Prasad E.S."/>
        </authorList>
    </citation>
    <scope>NUCLEOTIDE SEQUENCE</scope>
    <source>
        <strain evidence="2">Pws1</strain>
    </source>
</reference>